<dbReference type="AlphaFoldDB" id="A0A916QS17"/>
<dbReference type="Proteomes" id="UP000628017">
    <property type="component" value="Unassembled WGS sequence"/>
</dbReference>
<keyword evidence="2" id="KW-1185">Reference proteome</keyword>
<evidence type="ECO:0000313" key="2">
    <source>
        <dbReference type="Proteomes" id="UP000628017"/>
    </source>
</evidence>
<name>A0A916QS17_9RHOB</name>
<reference evidence="1" key="1">
    <citation type="journal article" date="2014" name="Int. J. Syst. Evol. Microbiol.">
        <title>Complete genome sequence of Corynebacterium casei LMG S-19264T (=DSM 44701T), isolated from a smear-ripened cheese.</title>
        <authorList>
            <consortium name="US DOE Joint Genome Institute (JGI-PGF)"/>
            <person name="Walter F."/>
            <person name="Albersmeier A."/>
            <person name="Kalinowski J."/>
            <person name="Ruckert C."/>
        </authorList>
    </citation>
    <scope>NUCLEOTIDE SEQUENCE</scope>
    <source>
        <strain evidence="1">CGMCC 1.15880</strain>
    </source>
</reference>
<proteinExistence type="predicted"/>
<dbReference type="EMBL" id="BMKA01000001">
    <property type="protein sequence ID" value="GGA06822.1"/>
    <property type="molecule type" value="Genomic_DNA"/>
</dbReference>
<sequence>MAPVQPQHISVAYTEINNFIDVTGFAEDKLVTTLPAAKNIRASIATNYIVATKAGQNVLPSPPIK</sequence>
<accession>A0A916QS17</accession>
<gene>
    <name evidence="1" type="ORF">GCM10011498_03260</name>
</gene>
<reference evidence="1" key="2">
    <citation type="submission" date="2020-09" db="EMBL/GenBank/DDBJ databases">
        <authorList>
            <person name="Sun Q."/>
            <person name="Zhou Y."/>
        </authorList>
    </citation>
    <scope>NUCLEOTIDE SEQUENCE</scope>
    <source>
        <strain evidence="1">CGMCC 1.15880</strain>
    </source>
</reference>
<protein>
    <submittedName>
        <fullName evidence="1">Uncharacterized protein</fullName>
    </submittedName>
</protein>
<organism evidence="1 2">
    <name type="scientific">Neptunicoccus cionae</name>
    <dbReference type="NCBI Taxonomy" id="2035344"/>
    <lineage>
        <taxon>Bacteria</taxon>
        <taxon>Pseudomonadati</taxon>
        <taxon>Pseudomonadota</taxon>
        <taxon>Alphaproteobacteria</taxon>
        <taxon>Rhodobacterales</taxon>
        <taxon>Paracoccaceae</taxon>
        <taxon>Neptunicoccus</taxon>
    </lineage>
</organism>
<evidence type="ECO:0000313" key="1">
    <source>
        <dbReference type="EMBL" id="GGA06822.1"/>
    </source>
</evidence>
<comment type="caution">
    <text evidence="1">The sequence shown here is derived from an EMBL/GenBank/DDBJ whole genome shotgun (WGS) entry which is preliminary data.</text>
</comment>